<dbReference type="AlphaFoldDB" id="A0A9W4X389"/>
<evidence type="ECO:0000313" key="2">
    <source>
        <dbReference type="Proteomes" id="UP001153678"/>
    </source>
</evidence>
<name>A0A9W4X389_9GLOM</name>
<proteinExistence type="predicted"/>
<sequence>IHTSGPWADETEKDIVRHQNKYQPSQFDAILIQINNVSQQLADIYNNLAFTLTRINMIEASAFAHKTDTLLTSCQLATLEKHKLKSKQALNFYWDLIQGCIIKATENLKNLKSFLRKHLYPITFLCNDPIFMTKQLKLQSLISTLTVIAKTEEEEHKSKSIRLALEQHCNNFLTNQTK</sequence>
<feature type="non-terminal residue" evidence="1">
    <location>
        <position position="1"/>
    </location>
</feature>
<dbReference type="OrthoDB" id="2461643at2759"/>
<dbReference type="EMBL" id="CAMKVN010007822">
    <property type="protein sequence ID" value="CAI2191904.1"/>
    <property type="molecule type" value="Genomic_DNA"/>
</dbReference>
<protein>
    <submittedName>
        <fullName evidence="1">9760_t:CDS:1</fullName>
    </submittedName>
</protein>
<evidence type="ECO:0000313" key="1">
    <source>
        <dbReference type="EMBL" id="CAI2191904.1"/>
    </source>
</evidence>
<reference evidence="1" key="1">
    <citation type="submission" date="2022-08" db="EMBL/GenBank/DDBJ databases">
        <authorList>
            <person name="Kallberg Y."/>
            <person name="Tangrot J."/>
            <person name="Rosling A."/>
        </authorList>
    </citation>
    <scope>NUCLEOTIDE SEQUENCE</scope>
    <source>
        <strain evidence="1">Wild A</strain>
    </source>
</reference>
<feature type="non-terminal residue" evidence="1">
    <location>
        <position position="178"/>
    </location>
</feature>
<comment type="caution">
    <text evidence="1">The sequence shown here is derived from an EMBL/GenBank/DDBJ whole genome shotgun (WGS) entry which is preliminary data.</text>
</comment>
<keyword evidence="2" id="KW-1185">Reference proteome</keyword>
<organism evidence="1 2">
    <name type="scientific">Funneliformis geosporum</name>
    <dbReference type="NCBI Taxonomy" id="1117311"/>
    <lineage>
        <taxon>Eukaryota</taxon>
        <taxon>Fungi</taxon>
        <taxon>Fungi incertae sedis</taxon>
        <taxon>Mucoromycota</taxon>
        <taxon>Glomeromycotina</taxon>
        <taxon>Glomeromycetes</taxon>
        <taxon>Glomerales</taxon>
        <taxon>Glomeraceae</taxon>
        <taxon>Funneliformis</taxon>
    </lineage>
</organism>
<gene>
    <name evidence="1" type="ORF">FWILDA_LOCUS15306</name>
</gene>
<accession>A0A9W4X389</accession>
<dbReference type="Proteomes" id="UP001153678">
    <property type="component" value="Unassembled WGS sequence"/>
</dbReference>